<dbReference type="Proteomes" id="UP001150942">
    <property type="component" value="Unassembled WGS sequence"/>
</dbReference>
<evidence type="ECO:0000256" key="4">
    <source>
        <dbReference type="ARBA" id="ARBA00023242"/>
    </source>
</evidence>
<dbReference type="OrthoDB" id="5431381at2759"/>
<feature type="domain" description="Xylanolytic transcriptional activator regulatory" evidence="6">
    <location>
        <begin position="656"/>
        <end position="730"/>
    </location>
</feature>
<dbReference type="InterPro" id="IPR029069">
    <property type="entry name" value="HotDog_dom_sf"/>
</dbReference>
<evidence type="ECO:0000313" key="8">
    <source>
        <dbReference type="Proteomes" id="UP001150942"/>
    </source>
</evidence>
<dbReference type="GO" id="GO:0005634">
    <property type="term" value="C:nucleus"/>
    <property type="evidence" value="ECO:0007669"/>
    <property type="project" value="UniProtKB-SubCell"/>
</dbReference>
<evidence type="ECO:0000256" key="5">
    <source>
        <dbReference type="SAM" id="MobiDB-lite"/>
    </source>
</evidence>
<accession>A0A9W9MW25</accession>
<evidence type="ECO:0000256" key="1">
    <source>
        <dbReference type="ARBA" id="ARBA00004123"/>
    </source>
</evidence>
<organism evidence="7 8">
    <name type="scientific">Penicillium cf. viridicatum</name>
    <dbReference type="NCBI Taxonomy" id="2972119"/>
    <lineage>
        <taxon>Eukaryota</taxon>
        <taxon>Fungi</taxon>
        <taxon>Dikarya</taxon>
        <taxon>Ascomycota</taxon>
        <taxon>Pezizomycotina</taxon>
        <taxon>Eurotiomycetes</taxon>
        <taxon>Eurotiomycetidae</taxon>
        <taxon>Eurotiales</taxon>
        <taxon>Aspergillaceae</taxon>
        <taxon>Penicillium</taxon>
    </lineage>
</organism>
<comment type="subcellular location">
    <subcellularLocation>
        <location evidence="1">Nucleus</location>
    </subcellularLocation>
</comment>
<reference evidence="7" key="2">
    <citation type="journal article" date="2023" name="IMA Fungus">
        <title>Comparative genomic study of the Penicillium genus elucidates a diverse pangenome and 15 lateral gene transfer events.</title>
        <authorList>
            <person name="Petersen C."/>
            <person name="Sorensen T."/>
            <person name="Nielsen M.R."/>
            <person name="Sondergaard T.E."/>
            <person name="Sorensen J.L."/>
            <person name="Fitzpatrick D.A."/>
            <person name="Frisvad J.C."/>
            <person name="Nielsen K.L."/>
        </authorList>
    </citation>
    <scope>NUCLEOTIDE SEQUENCE</scope>
    <source>
        <strain evidence="7">IBT 20477</strain>
    </source>
</reference>
<dbReference type="SUPFAM" id="SSF54637">
    <property type="entry name" value="Thioesterase/thiol ester dehydrase-isomerase"/>
    <property type="match status" value="1"/>
</dbReference>
<dbReference type="CDD" id="cd12148">
    <property type="entry name" value="fungal_TF_MHR"/>
    <property type="match status" value="1"/>
</dbReference>
<feature type="region of interest" description="Disordered" evidence="5">
    <location>
        <begin position="433"/>
        <end position="454"/>
    </location>
</feature>
<dbReference type="EMBL" id="JAPQKQ010000002">
    <property type="protein sequence ID" value="KAJ5208448.1"/>
    <property type="molecule type" value="Genomic_DNA"/>
</dbReference>
<name>A0A9W9MW25_9EURO</name>
<dbReference type="Pfam" id="PF04082">
    <property type="entry name" value="Fungal_trans"/>
    <property type="match status" value="1"/>
</dbReference>
<keyword evidence="8" id="KW-1185">Reference proteome</keyword>
<dbReference type="GO" id="GO:0003677">
    <property type="term" value="F:DNA binding"/>
    <property type="evidence" value="ECO:0007669"/>
    <property type="project" value="InterPro"/>
</dbReference>
<proteinExistence type="predicted"/>
<gene>
    <name evidence="7" type="ORF">N7449_002827</name>
</gene>
<dbReference type="AlphaFoldDB" id="A0A9W9MW25"/>
<dbReference type="SMART" id="SM00906">
    <property type="entry name" value="Fungal_trans"/>
    <property type="match status" value="1"/>
</dbReference>
<reference evidence="7" key="1">
    <citation type="submission" date="2022-11" db="EMBL/GenBank/DDBJ databases">
        <authorList>
            <person name="Petersen C."/>
        </authorList>
    </citation>
    <scope>NUCLEOTIDE SEQUENCE</scope>
    <source>
        <strain evidence="7">IBT 20477</strain>
    </source>
</reference>
<dbReference type="InterPro" id="IPR050613">
    <property type="entry name" value="Sec_Metabolite_Reg"/>
</dbReference>
<evidence type="ECO:0000313" key="7">
    <source>
        <dbReference type="EMBL" id="KAJ5208448.1"/>
    </source>
</evidence>
<comment type="caution">
    <text evidence="7">The sequence shown here is derived from an EMBL/GenBank/DDBJ whole genome shotgun (WGS) entry which is preliminary data.</text>
</comment>
<keyword evidence="3" id="KW-0804">Transcription</keyword>
<keyword evidence="2" id="KW-0805">Transcription regulation</keyword>
<dbReference type="GO" id="GO:0008270">
    <property type="term" value="F:zinc ion binding"/>
    <property type="evidence" value="ECO:0007669"/>
    <property type="project" value="InterPro"/>
</dbReference>
<sequence length="1080" mass="120740">MSSSLSLLTHLRPRVLARTRPGAIRSFTISQRLHSDASSVASAFLSRFQSLGSQTRTQTIDANQLQLLTLTLNRPTLFPGAPSLSNGASAPQSEVPVPPGYHLAYFTPAFLESELGADGTDASYNPDVPFTRRMWAGGEVLWPRVDGKPNLLRVGQQVQETTRVLSAVSKVVKNTGEDMIVVRIEKEFANEHGVSIIDRRNWVFRKALPVPSESTPSRASPSFTTSHIATPNPTSSVISTEGNTHTRTLVQTPVTLFRFSALTFNPHKIHYSLPWARDVEGHKDIVVHGPLNLISVLDLWRDTRQNVTDSTLVVPERISYRATSPLYAGDEYRIVLEEGEGTKVQIIGPGGVVAMKADIQLKCCRSHPCANCKKRDEASSCTYVGRGPRGKAQHGRASPTLVQDRLHHLENLVMSLAQKQKSGPEIDFNAVQSENRDAYATPSPGSSDRDAALTPADTGTLVVKNEGTSYIDSAHWCAILEEINGVKEYLDEDKETSDDEGVEVGPYDDSSPALLLGHGRPVSKEEMLVDVPPRSIADRLVSRFLKTSEPARVSIHIPTFQKEYEEFWLRPAEKSFTWISLLYSIMTLSVSLYHRGSELLSSTTEDPIRSWAIFRKRSAQCLIQANYITPGRYKGEALLLYSLAEFYRSPDTQIGVSYLIGITIRLTMRMGYHRDPRHYPMLSALDGEMRRRLWALLVQFDILSSFQAGVPRTIQPWQYDTELPSNLLDTDFDESTVKLPAGRPQSEGTYCSYTRTKSHFMSIFGHITDLAFSLEHSSYDDIMEIDRRLETAHDMVPSCLQIRPMTQCIADPAEVTMRRFALELLYQTARLVLHRRYIAETNPKFAYSRSVCLGAARDALQYHTEVWTEFMPGGQLYAERYFLNSLQNSFLLSAMILCLEMSQDADRGDAARLGPQERADFLLLLENTHRIFMDSRHRSVDTQRAVNALNIMLKRVKKGEFQYSSSTAEQPTAPMDDDNSVQSTGAEAFGQQYSTYPSNIGELQSAIPNPAQTPSYNSLGVIEDMLDIPAQLDWNLYDSHISGIEMTTNNNTWHPDGPATAYDFGAYPPGVSPMDHQSYQ</sequence>
<feature type="region of interest" description="Disordered" evidence="5">
    <location>
        <begin position="963"/>
        <end position="983"/>
    </location>
</feature>
<keyword evidence="4" id="KW-0539">Nucleus</keyword>
<dbReference type="InterPro" id="IPR007219">
    <property type="entry name" value="XnlR_reg_dom"/>
</dbReference>
<feature type="region of interest" description="Disordered" evidence="5">
    <location>
        <begin position="211"/>
        <end position="240"/>
    </location>
</feature>
<dbReference type="FunFam" id="3.10.129.10:FF:000103">
    <property type="entry name" value="WGS project CABT00000000 data, contig 2.1"/>
    <property type="match status" value="1"/>
</dbReference>
<dbReference type="GO" id="GO:0006351">
    <property type="term" value="P:DNA-templated transcription"/>
    <property type="evidence" value="ECO:0007669"/>
    <property type="project" value="InterPro"/>
</dbReference>
<evidence type="ECO:0000259" key="6">
    <source>
        <dbReference type="SMART" id="SM00906"/>
    </source>
</evidence>
<protein>
    <recommendedName>
        <fullName evidence="6">Xylanolytic transcriptional activator regulatory domain-containing protein</fullName>
    </recommendedName>
</protein>
<evidence type="ECO:0000256" key="3">
    <source>
        <dbReference type="ARBA" id="ARBA00023163"/>
    </source>
</evidence>
<feature type="compositionally biased region" description="Polar residues" evidence="5">
    <location>
        <begin position="212"/>
        <end position="240"/>
    </location>
</feature>
<dbReference type="Gene3D" id="3.10.129.10">
    <property type="entry name" value="Hotdog Thioesterase"/>
    <property type="match status" value="1"/>
</dbReference>
<dbReference type="PANTHER" id="PTHR31001:SF86">
    <property type="entry name" value="ZN(II)2CYS6 TRANSCRIPTION FACTOR (EUROFUNG)"/>
    <property type="match status" value="1"/>
</dbReference>
<evidence type="ECO:0000256" key="2">
    <source>
        <dbReference type="ARBA" id="ARBA00023015"/>
    </source>
</evidence>
<dbReference type="PANTHER" id="PTHR31001">
    <property type="entry name" value="UNCHARACTERIZED TRANSCRIPTIONAL REGULATORY PROTEIN"/>
    <property type="match status" value="1"/>
</dbReference>